<dbReference type="EMBL" id="FNGA01000003">
    <property type="protein sequence ID" value="SDL12326.1"/>
    <property type="molecule type" value="Genomic_DNA"/>
</dbReference>
<organism evidence="3 4">
    <name type="scientific">Maridesulfovibrio ferrireducens</name>
    <dbReference type="NCBI Taxonomy" id="246191"/>
    <lineage>
        <taxon>Bacteria</taxon>
        <taxon>Pseudomonadati</taxon>
        <taxon>Thermodesulfobacteriota</taxon>
        <taxon>Desulfovibrionia</taxon>
        <taxon>Desulfovibrionales</taxon>
        <taxon>Desulfovibrionaceae</taxon>
        <taxon>Maridesulfovibrio</taxon>
    </lineage>
</organism>
<dbReference type="InterPro" id="IPR029069">
    <property type="entry name" value="HotDog_dom_sf"/>
</dbReference>
<dbReference type="STRING" id="246191.SAMN05660337_2167"/>
<gene>
    <name evidence="3" type="ORF">SAMN05660337_2167</name>
</gene>
<dbReference type="PANTHER" id="PTHR31793">
    <property type="entry name" value="4-HYDROXYBENZOYL-COA THIOESTERASE FAMILY MEMBER"/>
    <property type="match status" value="1"/>
</dbReference>
<dbReference type="RefSeq" id="WP_092160982.1">
    <property type="nucleotide sequence ID" value="NZ_FNGA01000003.1"/>
</dbReference>
<evidence type="ECO:0000313" key="4">
    <source>
        <dbReference type="Proteomes" id="UP000199053"/>
    </source>
</evidence>
<dbReference type="Proteomes" id="UP000199053">
    <property type="component" value="Unassembled WGS sequence"/>
</dbReference>
<dbReference type="OrthoDB" id="9808429at2"/>
<comment type="similarity">
    <text evidence="1">Belongs to the 4-hydroxybenzoyl-CoA thioesterase family.</text>
</comment>
<reference evidence="4" key="1">
    <citation type="submission" date="2016-10" db="EMBL/GenBank/DDBJ databases">
        <authorList>
            <person name="Varghese N."/>
            <person name="Submissions S."/>
        </authorList>
    </citation>
    <scope>NUCLEOTIDE SEQUENCE [LARGE SCALE GENOMIC DNA]</scope>
    <source>
        <strain evidence="4">DSM 16995</strain>
    </source>
</reference>
<dbReference type="InterPro" id="IPR050563">
    <property type="entry name" value="4-hydroxybenzoyl-CoA_TE"/>
</dbReference>
<dbReference type="Pfam" id="PF13279">
    <property type="entry name" value="4HBT_2"/>
    <property type="match status" value="1"/>
</dbReference>
<keyword evidence="2 3" id="KW-0378">Hydrolase</keyword>
<sequence>MTINKDFPTPDAWFNHSVSYGETDAMGVVYYAEYLHFFERSRSHIIRERGMSYSLVEEKGIFLPVREASCRYRTPAHYDDMLNIHVGIGEWKRASVIFVYDIYKNDRTIHVANGFTEHACVNPEGRPVRIPEWLREIF</sequence>
<dbReference type="AlphaFoldDB" id="A0A1G9HHS9"/>
<dbReference type="PANTHER" id="PTHR31793:SF27">
    <property type="entry name" value="NOVEL THIOESTERASE SUPERFAMILY DOMAIN AND SAPOSIN A-TYPE DOMAIN CONTAINING PROTEIN (0610012H03RIK)"/>
    <property type="match status" value="1"/>
</dbReference>
<evidence type="ECO:0000256" key="2">
    <source>
        <dbReference type="ARBA" id="ARBA00022801"/>
    </source>
</evidence>
<dbReference type="PIRSF" id="PIRSF003230">
    <property type="entry name" value="YbgC"/>
    <property type="match status" value="1"/>
</dbReference>
<accession>A0A1G9HHS9</accession>
<dbReference type="GO" id="GO:0047617">
    <property type="term" value="F:fatty acyl-CoA hydrolase activity"/>
    <property type="evidence" value="ECO:0007669"/>
    <property type="project" value="TreeGrafter"/>
</dbReference>
<dbReference type="CDD" id="cd00586">
    <property type="entry name" value="4HBT"/>
    <property type="match status" value="1"/>
</dbReference>
<evidence type="ECO:0000256" key="1">
    <source>
        <dbReference type="ARBA" id="ARBA00005953"/>
    </source>
</evidence>
<dbReference type="InterPro" id="IPR006684">
    <property type="entry name" value="YbgC/YbaW"/>
</dbReference>
<name>A0A1G9HHS9_9BACT</name>
<evidence type="ECO:0000313" key="3">
    <source>
        <dbReference type="EMBL" id="SDL12326.1"/>
    </source>
</evidence>
<dbReference type="SUPFAM" id="SSF54637">
    <property type="entry name" value="Thioesterase/thiol ester dehydrase-isomerase"/>
    <property type="match status" value="1"/>
</dbReference>
<dbReference type="NCBIfam" id="TIGR00051">
    <property type="entry name" value="YbgC/FadM family acyl-CoA thioesterase"/>
    <property type="match status" value="1"/>
</dbReference>
<dbReference type="Gene3D" id="3.10.129.10">
    <property type="entry name" value="Hotdog Thioesterase"/>
    <property type="match status" value="1"/>
</dbReference>
<proteinExistence type="inferred from homology"/>
<protein>
    <submittedName>
        <fullName evidence="3">Acyl-CoA thioester hydrolase</fullName>
    </submittedName>
</protein>
<keyword evidence="4" id="KW-1185">Reference proteome</keyword>